<evidence type="ECO:0000313" key="1">
    <source>
        <dbReference type="EMBL" id="KAJ5086490.1"/>
    </source>
</evidence>
<dbReference type="AlphaFoldDB" id="A0A9W9JYS9"/>
<keyword evidence="2" id="KW-1185">Reference proteome</keyword>
<dbReference type="EMBL" id="JAPMSZ010000010">
    <property type="protein sequence ID" value="KAJ5086490.1"/>
    <property type="molecule type" value="Genomic_DNA"/>
</dbReference>
<gene>
    <name evidence="1" type="ORF">NUU61_007797</name>
</gene>
<evidence type="ECO:0000313" key="2">
    <source>
        <dbReference type="Proteomes" id="UP001141434"/>
    </source>
</evidence>
<accession>A0A9W9JYS9</accession>
<name>A0A9W9JYS9_9EURO</name>
<dbReference type="GeneID" id="81397491"/>
<comment type="caution">
    <text evidence="1">The sequence shown here is derived from an EMBL/GenBank/DDBJ whole genome shotgun (WGS) entry which is preliminary data.</text>
</comment>
<dbReference type="Proteomes" id="UP001141434">
    <property type="component" value="Unassembled WGS sequence"/>
</dbReference>
<dbReference type="RefSeq" id="XP_056508615.1">
    <property type="nucleotide sequence ID" value="XM_056658322.1"/>
</dbReference>
<sequence length="140" mass="16100">MERHLLKRLADLIAYNKRGIAMRQGKGFLAKAQKARVDRQLVKLKSKLQPELANSSEKLTLEKLQKASHTATVKCPLSRIFTSKRISSLEDEEVERLAAESSATLEERARLTSEMEMLQVDYEELRTIMRFEYGTKIALF</sequence>
<reference evidence="1" key="1">
    <citation type="submission" date="2022-11" db="EMBL/GenBank/DDBJ databases">
        <authorList>
            <person name="Petersen C."/>
        </authorList>
    </citation>
    <scope>NUCLEOTIDE SEQUENCE</scope>
    <source>
        <strain evidence="1">IBT 34128</strain>
    </source>
</reference>
<protein>
    <submittedName>
        <fullName evidence="1">Uncharacterized protein</fullName>
    </submittedName>
</protein>
<organism evidence="1 2">
    <name type="scientific">Penicillium alfredii</name>
    <dbReference type="NCBI Taxonomy" id="1506179"/>
    <lineage>
        <taxon>Eukaryota</taxon>
        <taxon>Fungi</taxon>
        <taxon>Dikarya</taxon>
        <taxon>Ascomycota</taxon>
        <taxon>Pezizomycotina</taxon>
        <taxon>Eurotiomycetes</taxon>
        <taxon>Eurotiomycetidae</taxon>
        <taxon>Eurotiales</taxon>
        <taxon>Aspergillaceae</taxon>
        <taxon>Penicillium</taxon>
    </lineage>
</organism>
<proteinExistence type="predicted"/>
<reference evidence="1" key="2">
    <citation type="journal article" date="2023" name="IMA Fungus">
        <title>Comparative genomic study of the Penicillium genus elucidates a diverse pangenome and 15 lateral gene transfer events.</title>
        <authorList>
            <person name="Petersen C."/>
            <person name="Sorensen T."/>
            <person name="Nielsen M.R."/>
            <person name="Sondergaard T.E."/>
            <person name="Sorensen J.L."/>
            <person name="Fitzpatrick D.A."/>
            <person name="Frisvad J.C."/>
            <person name="Nielsen K.L."/>
        </authorList>
    </citation>
    <scope>NUCLEOTIDE SEQUENCE</scope>
    <source>
        <strain evidence="1">IBT 34128</strain>
    </source>
</reference>